<dbReference type="PANTHER" id="PTHR12526:SF595">
    <property type="entry name" value="BLL5217 PROTEIN"/>
    <property type="match status" value="1"/>
</dbReference>
<keyword evidence="6" id="KW-1185">Reference proteome</keyword>
<gene>
    <name evidence="5" type="ORF">NP048_01535</name>
</gene>
<feature type="domain" description="Glycosyltransferase subfamily 4-like N-terminal" evidence="4">
    <location>
        <begin position="18"/>
        <end position="140"/>
    </location>
</feature>
<keyword evidence="1" id="KW-0328">Glycosyltransferase</keyword>
<sequence length="347" mass="37352">MLASIAHRVPPRGYGPWEQVASTLTEGLVARGHEVTLFATADSLTAAHLHAEAPAGYEEDATVDAKVSEGLHIAACFERAGQFDVISNQFDFLPLVFSRLVTTPVVTTVHGFSSERILPVYRAYDDVTHYVAISDADRHPDLTYAATIHHGIDVDAFSPGAGDGGYLLFLGRIHPDKGTATAIEVARRAGLPLVIAGVVHDEEYHRREVLPHVDGEHVRYVGPVGPDQRDRLLGGAVALLHLIDFDEPFGLSVVESMAAGTPVVAYRRGSMPELVTPGSTGFLVDDVPGAVTAVVAAAALDRGACRREARARFAADRMVADYERLFARVVAEQRGRPRRTAVANLAR</sequence>
<dbReference type="SUPFAM" id="SSF53756">
    <property type="entry name" value="UDP-Glycosyltransferase/glycogen phosphorylase"/>
    <property type="match status" value="1"/>
</dbReference>
<proteinExistence type="predicted"/>
<evidence type="ECO:0000259" key="4">
    <source>
        <dbReference type="Pfam" id="PF13439"/>
    </source>
</evidence>
<dbReference type="CDD" id="cd03802">
    <property type="entry name" value="GT4_AviGT4-like"/>
    <property type="match status" value="1"/>
</dbReference>
<keyword evidence="2" id="KW-0808">Transferase</keyword>
<dbReference type="RefSeq" id="WP_227577740.1">
    <property type="nucleotide sequence ID" value="NZ_CP101987.1"/>
</dbReference>
<feature type="domain" description="Glycosyl transferase family 1" evidence="3">
    <location>
        <begin position="163"/>
        <end position="296"/>
    </location>
</feature>
<dbReference type="EMBL" id="CP101987">
    <property type="protein sequence ID" value="UUI72177.1"/>
    <property type="molecule type" value="Genomic_DNA"/>
</dbReference>
<dbReference type="Pfam" id="PF00534">
    <property type="entry name" value="Glycos_transf_1"/>
    <property type="match status" value="1"/>
</dbReference>
<organism evidence="5 6">
    <name type="scientific">Cellulomonas xiejunii</name>
    <dbReference type="NCBI Taxonomy" id="2968083"/>
    <lineage>
        <taxon>Bacteria</taxon>
        <taxon>Bacillati</taxon>
        <taxon>Actinomycetota</taxon>
        <taxon>Actinomycetes</taxon>
        <taxon>Micrococcales</taxon>
        <taxon>Cellulomonadaceae</taxon>
        <taxon>Cellulomonas</taxon>
    </lineage>
</organism>
<accession>A0ABY5KNV7</accession>
<protein>
    <submittedName>
        <fullName evidence="5">Glycosyltransferase family 4 protein</fullName>
    </submittedName>
</protein>
<dbReference type="Gene3D" id="3.40.50.2000">
    <property type="entry name" value="Glycogen Phosphorylase B"/>
    <property type="match status" value="2"/>
</dbReference>
<evidence type="ECO:0000256" key="1">
    <source>
        <dbReference type="ARBA" id="ARBA00022676"/>
    </source>
</evidence>
<dbReference type="InterPro" id="IPR001296">
    <property type="entry name" value="Glyco_trans_1"/>
</dbReference>
<dbReference type="InterPro" id="IPR028098">
    <property type="entry name" value="Glyco_trans_4-like_N"/>
</dbReference>
<evidence type="ECO:0000313" key="5">
    <source>
        <dbReference type="EMBL" id="UUI72177.1"/>
    </source>
</evidence>
<dbReference type="Proteomes" id="UP001316384">
    <property type="component" value="Chromosome"/>
</dbReference>
<evidence type="ECO:0000256" key="2">
    <source>
        <dbReference type="ARBA" id="ARBA00022679"/>
    </source>
</evidence>
<evidence type="ECO:0000313" key="6">
    <source>
        <dbReference type="Proteomes" id="UP001316384"/>
    </source>
</evidence>
<name>A0ABY5KNV7_9CELL</name>
<reference evidence="5 6" key="1">
    <citation type="submission" date="2022-07" db="EMBL/GenBank/DDBJ databases">
        <title>Novel species in genus cellulomonas.</title>
        <authorList>
            <person name="Ye L."/>
        </authorList>
    </citation>
    <scope>NUCLEOTIDE SEQUENCE [LARGE SCALE GENOMIC DNA]</scope>
    <source>
        <strain evidence="6">zg-B89</strain>
    </source>
</reference>
<dbReference type="Pfam" id="PF13439">
    <property type="entry name" value="Glyco_transf_4"/>
    <property type="match status" value="1"/>
</dbReference>
<evidence type="ECO:0000259" key="3">
    <source>
        <dbReference type="Pfam" id="PF00534"/>
    </source>
</evidence>
<dbReference type="PANTHER" id="PTHR12526">
    <property type="entry name" value="GLYCOSYLTRANSFERASE"/>
    <property type="match status" value="1"/>
</dbReference>